<proteinExistence type="predicted"/>
<organism evidence="1 2">
    <name type="scientific">Phytophthora megakarya</name>
    <dbReference type="NCBI Taxonomy" id="4795"/>
    <lineage>
        <taxon>Eukaryota</taxon>
        <taxon>Sar</taxon>
        <taxon>Stramenopiles</taxon>
        <taxon>Oomycota</taxon>
        <taxon>Peronosporomycetes</taxon>
        <taxon>Peronosporales</taxon>
        <taxon>Peronosporaceae</taxon>
        <taxon>Phytophthora</taxon>
    </lineage>
</organism>
<dbReference type="Proteomes" id="UP000198211">
    <property type="component" value="Unassembled WGS sequence"/>
</dbReference>
<reference evidence="2" key="1">
    <citation type="submission" date="2017-03" db="EMBL/GenBank/DDBJ databases">
        <title>Phytopthora megakarya and P. palmivora, two closely related causual agents of cacao black pod achieved similar genome size and gene model numbers by different mechanisms.</title>
        <authorList>
            <person name="Ali S."/>
            <person name="Shao J."/>
            <person name="Larry D.J."/>
            <person name="Kronmiller B."/>
            <person name="Shen D."/>
            <person name="Strem M.D."/>
            <person name="Melnick R.L."/>
            <person name="Guiltinan M.J."/>
            <person name="Tyler B.M."/>
            <person name="Meinhardt L.W."/>
            <person name="Bailey B.A."/>
        </authorList>
    </citation>
    <scope>NUCLEOTIDE SEQUENCE [LARGE SCALE GENOMIC DNA]</scope>
    <source>
        <strain evidence="2">zdho120</strain>
    </source>
</reference>
<dbReference type="OrthoDB" id="127816at2759"/>
<accession>A0A225VJG1</accession>
<dbReference type="AlphaFoldDB" id="A0A225VJG1"/>
<evidence type="ECO:0000313" key="1">
    <source>
        <dbReference type="EMBL" id="OWZ05485.1"/>
    </source>
</evidence>
<keyword evidence="2" id="KW-1185">Reference proteome</keyword>
<evidence type="ECO:0000313" key="2">
    <source>
        <dbReference type="Proteomes" id="UP000198211"/>
    </source>
</evidence>
<sequence length="106" mass="12033">HMCVDGGSFIKLKKDPLLTLDWQGPLDTNEHSGPIQLQVMHGKILELSSVRYAPGGTTNIISQRLLEHTGWKPSYSDTNDERLRHKFFDKDGYISSLRRNMMGFTG</sequence>
<gene>
    <name evidence="1" type="ORF">PHMEG_00022418</name>
</gene>
<protein>
    <recommendedName>
        <fullName evidence="3">Polyprotein</fullName>
    </recommendedName>
</protein>
<feature type="non-terminal residue" evidence="1">
    <location>
        <position position="1"/>
    </location>
</feature>
<evidence type="ECO:0008006" key="3">
    <source>
        <dbReference type="Google" id="ProtNLM"/>
    </source>
</evidence>
<dbReference type="EMBL" id="NBNE01004407">
    <property type="protein sequence ID" value="OWZ05485.1"/>
    <property type="molecule type" value="Genomic_DNA"/>
</dbReference>
<name>A0A225VJG1_9STRA</name>
<comment type="caution">
    <text evidence="1">The sequence shown here is derived from an EMBL/GenBank/DDBJ whole genome shotgun (WGS) entry which is preliminary data.</text>
</comment>